<feature type="non-terminal residue" evidence="1">
    <location>
        <position position="48"/>
    </location>
</feature>
<comment type="caution">
    <text evidence="1">The sequence shown here is derived from an EMBL/GenBank/DDBJ whole genome shotgun (WGS) entry which is preliminary data.</text>
</comment>
<sequence>MLFDLANANYKLQATTPRLLRSPAAQPTMKHYPGAGPGVILNTFKLIR</sequence>
<protein>
    <submittedName>
        <fullName evidence="1">Uncharacterized protein</fullName>
    </submittedName>
</protein>
<name>A0A9Q0BU85_9MUSC</name>
<accession>A0A9Q0BU85</accession>
<dbReference type="EMBL" id="JAMKOV010000001">
    <property type="protein sequence ID" value="KAI8044120.1"/>
    <property type="molecule type" value="Genomic_DNA"/>
</dbReference>
<organism evidence="1 2">
    <name type="scientific">Drosophila gunungcola</name>
    <name type="common">fruit fly</name>
    <dbReference type="NCBI Taxonomy" id="103775"/>
    <lineage>
        <taxon>Eukaryota</taxon>
        <taxon>Metazoa</taxon>
        <taxon>Ecdysozoa</taxon>
        <taxon>Arthropoda</taxon>
        <taxon>Hexapoda</taxon>
        <taxon>Insecta</taxon>
        <taxon>Pterygota</taxon>
        <taxon>Neoptera</taxon>
        <taxon>Endopterygota</taxon>
        <taxon>Diptera</taxon>
        <taxon>Brachycera</taxon>
        <taxon>Muscomorpha</taxon>
        <taxon>Ephydroidea</taxon>
        <taxon>Drosophilidae</taxon>
        <taxon>Drosophila</taxon>
        <taxon>Sophophora</taxon>
    </lineage>
</organism>
<dbReference type="Proteomes" id="UP001059596">
    <property type="component" value="Chromosome 3R"/>
</dbReference>
<evidence type="ECO:0000313" key="1">
    <source>
        <dbReference type="EMBL" id="KAI8044120.1"/>
    </source>
</evidence>
<proteinExistence type="predicted"/>
<reference evidence="1" key="1">
    <citation type="journal article" date="2023" name="Genome Biol. Evol.">
        <title>Long-read-based Genome Assembly of Drosophila gunungcola Reveals Fewer Chemosensory Genes in Flower-breeding Species.</title>
        <authorList>
            <person name="Negi A."/>
            <person name="Liao B.Y."/>
            <person name="Yeh S.D."/>
        </authorList>
    </citation>
    <scope>NUCLEOTIDE SEQUENCE</scope>
    <source>
        <strain evidence="1">Sukarami</strain>
    </source>
</reference>
<evidence type="ECO:0000313" key="2">
    <source>
        <dbReference type="Proteomes" id="UP001059596"/>
    </source>
</evidence>
<gene>
    <name evidence="1" type="ORF">M5D96_000271</name>
</gene>
<dbReference type="AlphaFoldDB" id="A0A9Q0BU85"/>
<keyword evidence="2" id="KW-1185">Reference proteome</keyword>